<proteinExistence type="inferred from homology"/>
<feature type="chain" id="PRO_5006601692" evidence="3">
    <location>
        <begin position="27"/>
        <end position="319"/>
    </location>
</feature>
<keyword evidence="2 3" id="KW-0732">Signal</keyword>
<protein>
    <submittedName>
        <fullName evidence="4">Phosphonate ABC transporter phosphate-binding periplasmic component</fullName>
    </submittedName>
</protein>
<sequence precursor="true">MFDRQILLRCACSLLLAVSYGSPAIAQLSPRYSDADGDLVADRPADSERWRDPRILVFAYTPVEDPALYSRVWDEFIVHMETLTGKEVRFFPVQSNAAQLEAMRAGRLHVAGFNTGSTPVAVNCTGFVPFAMMAAKDGSYGYEMEILTYPDSGINSPADLAGRQLAFTSPTSNSGFKAPSTLLDREFGLVADQDYRTAFSGSHDNSILGVVNGDYEAAAIANEVLRRMEGRDVVRADQYRSIYTSLTFPTTAYGMAHNLVPHLAEKIREAFFSFDWEGSALQREFADAGMASFIPITYKQHWQVIRDIDEANQTIYNCD</sequence>
<dbReference type="OrthoDB" id="5318791at2"/>
<dbReference type="STRING" id="1249552.PS2015_2647"/>
<dbReference type="AlphaFoldDB" id="A0A0S2KH31"/>
<reference evidence="4 5" key="1">
    <citation type="submission" date="2015-11" db="EMBL/GenBank/DDBJ databases">
        <authorList>
            <person name="Zhang Y."/>
            <person name="Guo Z."/>
        </authorList>
    </citation>
    <scope>NUCLEOTIDE SEQUENCE [LARGE SCALE GENOMIC DNA]</scope>
    <source>
        <strain evidence="4 5">KCTC 32221</strain>
    </source>
</reference>
<dbReference type="Proteomes" id="UP000065641">
    <property type="component" value="Chromosome"/>
</dbReference>
<evidence type="ECO:0000256" key="3">
    <source>
        <dbReference type="SAM" id="SignalP"/>
    </source>
</evidence>
<dbReference type="PANTHER" id="PTHR35841">
    <property type="entry name" value="PHOSPHONATES-BINDING PERIPLASMIC PROTEIN"/>
    <property type="match status" value="1"/>
</dbReference>
<organism evidence="4 5">
    <name type="scientific">Pseudohongiella spirulinae</name>
    <dbReference type="NCBI Taxonomy" id="1249552"/>
    <lineage>
        <taxon>Bacteria</taxon>
        <taxon>Pseudomonadati</taxon>
        <taxon>Pseudomonadota</taxon>
        <taxon>Gammaproteobacteria</taxon>
        <taxon>Pseudomonadales</taxon>
        <taxon>Pseudohongiellaceae</taxon>
        <taxon>Pseudohongiella</taxon>
    </lineage>
</organism>
<gene>
    <name evidence="4" type="ORF">PS2015_2647</name>
</gene>
<dbReference type="EMBL" id="CP013189">
    <property type="protein sequence ID" value="ALO47279.1"/>
    <property type="molecule type" value="Genomic_DNA"/>
</dbReference>
<dbReference type="InterPro" id="IPR005770">
    <property type="entry name" value="PhnD"/>
</dbReference>
<dbReference type="KEGG" id="pspi:PS2015_2647"/>
<evidence type="ECO:0000313" key="5">
    <source>
        <dbReference type="Proteomes" id="UP000065641"/>
    </source>
</evidence>
<dbReference type="Gene3D" id="3.40.190.10">
    <property type="entry name" value="Periplasmic binding protein-like II"/>
    <property type="match status" value="2"/>
</dbReference>
<feature type="signal peptide" evidence="3">
    <location>
        <begin position="1"/>
        <end position="26"/>
    </location>
</feature>
<name>A0A0S2KH31_9GAMM</name>
<dbReference type="SUPFAM" id="SSF53850">
    <property type="entry name" value="Periplasmic binding protein-like II"/>
    <property type="match status" value="1"/>
</dbReference>
<dbReference type="PANTHER" id="PTHR35841:SF1">
    <property type="entry name" value="PHOSPHONATES-BINDING PERIPLASMIC PROTEIN"/>
    <property type="match status" value="1"/>
</dbReference>
<dbReference type="GO" id="GO:0055085">
    <property type="term" value="P:transmembrane transport"/>
    <property type="evidence" value="ECO:0007669"/>
    <property type="project" value="InterPro"/>
</dbReference>
<accession>A0A0S2KH31</accession>
<dbReference type="NCBIfam" id="TIGR01098">
    <property type="entry name" value="3A0109s03R"/>
    <property type="match status" value="1"/>
</dbReference>
<dbReference type="Pfam" id="PF12974">
    <property type="entry name" value="Phosphonate-bd"/>
    <property type="match status" value="1"/>
</dbReference>
<comment type="similarity">
    <text evidence="1">Belongs to the phosphate/phosphite/phosphonate binding protein family.</text>
</comment>
<keyword evidence="5" id="KW-1185">Reference proteome</keyword>
<dbReference type="PATRIC" id="fig|1249552.3.peg.2666"/>
<evidence type="ECO:0000256" key="2">
    <source>
        <dbReference type="ARBA" id="ARBA00022729"/>
    </source>
</evidence>
<evidence type="ECO:0000256" key="1">
    <source>
        <dbReference type="ARBA" id="ARBA00007162"/>
    </source>
</evidence>
<dbReference type="GO" id="GO:0043190">
    <property type="term" value="C:ATP-binding cassette (ABC) transporter complex"/>
    <property type="evidence" value="ECO:0007669"/>
    <property type="project" value="InterPro"/>
</dbReference>
<evidence type="ECO:0000313" key="4">
    <source>
        <dbReference type="EMBL" id="ALO47279.1"/>
    </source>
</evidence>